<feature type="region of interest" description="Disordered" evidence="1">
    <location>
        <begin position="27"/>
        <end position="59"/>
    </location>
</feature>
<keyword evidence="3" id="KW-1185">Reference proteome</keyword>
<evidence type="ECO:0000313" key="3">
    <source>
        <dbReference type="Proteomes" id="UP000034071"/>
    </source>
</evidence>
<sequence length="174" mass="19164">MTHWNRAYLDALEVPVWVPLSVQEEEKVAQPKVEPGADAAALSPEATESSASESSVTESKSEVNNEVVALAFIQGDQQADFIFVVSKDADKSQAQATLKKLELAWRLWLEQPFSAAIAQVSEPSDSTTSIEECRGKVIACDLSDSLEHPSIPAPHLDFSLSNKKDWWSLLQRLQ</sequence>
<dbReference type="OrthoDB" id="6195730at2"/>
<dbReference type="AlphaFoldDB" id="A0A0F6TQ37"/>
<dbReference type="PATRIC" id="fig|914150.5.peg.661"/>
<dbReference type="EMBL" id="CP010975">
    <property type="protein sequence ID" value="AKE51627.1"/>
    <property type="molecule type" value="Genomic_DNA"/>
</dbReference>
<gene>
    <name evidence="2" type="ORF">TQ33_0650</name>
</gene>
<dbReference type="KEGG" id="kge:TQ33_0650"/>
<evidence type="ECO:0000313" key="2">
    <source>
        <dbReference type="EMBL" id="AKE51627.1"/>
    </source>
</evidence>
<dbReference type="STRING" id="914150.TQ33_0650"/>
<reference evidence="2 3" key="1">
    <citation type="submission" date="2015-02" db="EMBL/GenBank/DDBJ databases">
        <title>Complete genome sequence of Kangiella geojedonensis strain YCS-5T.</title>
        <authorList>
            <person name="Kim K.M."/>
        </authorList>
    </citation>
    <scope>NUCLEOTIDE SEQUENCE [LARGE SCALE GENOMIC DNA]</scope>
    <source>
        <strain evidence="2 3">YCS-5</strain>
    </source>
</reference>
<organism evidence="2 3">
    <name type="scientific">Kangiella geojedonensis</name>
    <dbReference type="NCBI Taxonomy" id="914150"/>
    <lineage>
        <taxon>Bacteria</taxon>
        <taxon>Pseudomonadati</taxon>
        <taxon>Pseudomonadota</taxon>
        <taxon>Gammaproteobacteria</taxon>
        <taxon>Kangiellales</taxon>
        <taxon>Kangiellaceae</taxon>
        <taxon>Kangiella</taxon>
    </lineage>
</organism>
<feature type="compositionally biased region" description="Low complexity" evidence="1">
    <location>
        <begin position="39"/>
        <end position="59"/>
    </location>
</feature>
<dbReference type="RefSeq" id="WP_046560798.1">
    <property type="nucleotide sequence ID" value="NZ_CP010975.1"/>
</dbReference>
<accession>A0A0F6TQ37</accession>
<protein>
    <submittedName>
        <fullName evidence="2">Uncharacterized protein</fullName>
    </submittedName>
</protein>
<dbReference type="HOGENOM" id="CLU_1624897_0_0_6"/>
<dbReference type="Proteomes" id="UP000034071">
    <property type="component" value="Chromosome"/>
</dbReference>
<evidence type="ECO:0000256" key="1">
    <source>
        <dbReference type="SAM" id="MobiDB-lite"/>
    </source>
</evidence>
<name>A0A0F6TQ37_9GAMM</name>
<proteinExistence type="predicted"/>